<reference evidence="1" key="1">
    <citation type="submission" date="2018-11" db="EMBL/GenBank/DDBJ databases">
        <authorList>
            <person name="Alioto T."/>
            <person name="Alioto T."/>
        </authorList>
    </citation>
    <scope>NUCLEOTIDE SEQUENCE</scope>
</reference>
<keyword evidence="2" id="KW-1185">Reference proteome</keyword>
<dbReference type="Proteomes" id="UP000596742">
    <property type="component" value="Unassembled WGS sequence"/>
</dbReference>
<accession>A0A8B6CL14</accession>
<proteinExistence type="predicted"/>
<protein>
    <submittedName>
        <fullName evidence="1">Uncharacterized protein</fullName>
    </submittedName>
</protein>
<dbReference type="EMBL" id="UYJE01001914">
    <property type="protein sequence ID" value="VDI06354.1"/>
    <property type="molecule type" value="Genomic_DNA"/>
</dbReference>
<gene>
    <name evidence="1" type="ORF">MGAL_10B089605</name>
</gene>
<dbReference type="Gene3D" id="2.120.10.30">
    <property type="entry name" value="TolB, C-terminal domain"/>
    <property type="match status" value="1"/>
</dbReference>
<comment type="caution">
    <text evidence="1">The sequence shown here is derived from an EMBL/GenBank/DDBJ whole genome shotgun (WGS) entry which is preliminary data.</text>
</comment>
<organism evidence="1 2">
    <name type="scientific">Mytilus galloprovincialis</name>
    <name type="common">Mediterranean mussel</name>
    <dbReference type="NCBI Taxonomy" id="29158"/>
    <lineage>
        <taxon>Eukaryota</taxon>
        <taxon>Metazoa</taxon>
        <taxon>Spiralia</taxon>
        <taxon>Lophotrochozoa</taxon>
        <taxon>Mollusca</taxon>
        <taxon>Bivalvia</taxon>
        <taxon>Autobranchia</taxon>
        <taxon>Pteriomorphia</taxon>
        <taxon>Mytilida</taxon>
        <taxon>Mytiloidea</taxon>
        <taxon>Mytilidae</taxon>
        <taxon>Mytilinae</taxon>
        <taxon>Mytilus</taxon>
    </lineage>
</organism>
<evidence type="ECO:0000313" key="2">
    <source>
        <dbReference type="Proteomes" id="UP000596742"/>
    </source>
</evidence>
<dbReference type="SUPFAM" id="SSF63829">
    <property type="entry name" value="Calcium-dependent phosphotriesterase"/>
    <property type="match status" value="1"/>
</dbReference>
<dbReference type="InterPro" id="IPR011042">
    <property type="entry name" value="6-blade_b-propeller_TolB-like"/>
</dbReference>
<evidence type="ECO:0000313" key="1">
    <source>
        <dbReference type="EMBL" id="VDI06354.1"/>
    </source>
</evidence>
<sequence length="104" mass="11653">MLGDLHMVPDLELIDTFQSDNVKFYPRNVAITSTDMILVTDSLNHAIHILNPAGKVIVYKDVRSLGKELPWSLSFDNSDVLWIGCNTIIGDETKKAKIHCVKLT</sequence>
<dbReference type="AlphaFoldDB" id="A0A8B6CL14"/>
<name>A0A8B6CL14_MYTGA</name>